<feature type="domain" description="HAMP" evidence="19">
    <location>
        <begin position="73"/>
        <end position="129"/>
    </location>
</feature>
<dbReference type="InterPro" id="IPR003660">
    <property type="entry name" value="HAMP_dom"/>
</dbReference>
<dbReference type="GO" id="GO:0005524">
    <property type="term" value="F:ATP binding"/>
    <property type="evidence" value="ECO:0007669"/>
    <property type="project" value="UniProtKB-KW"/>
</dbReference>
<dbReference type="EC" id="2.7.13.3" evidence="3"/>
<evidence type="ECO:0000256" key="16">
    <source>
        <dbReference type="ARBA" id="ARBA00040841"/>
    </source>
</evidence>
<reference evidence="20 21" key="1">
    <citation type="submission" date="2017-07" db="EMBL/GenBank/DDBJ databases">
        <title>Paenibacillus herberti R33 genome sequencing and assembly.</title>
        <authorList>
            <person name="Su W."/>
        </authorList>
    </citation>
    <scope>NUCLEOTIDE SEQUENCE [LARGE SCALE GENOMIC DNA]</scope>
    <source>
        <strain evidence="20 21">R33</strain>
    </source>
</reference>
<dbReference type="InterPro" id="IPR003594">
    <property type="entry name" value="HATPase_dom"/>
</dbReference>
<keyword evidence="8" id="KW-0547">Nucleotide-binding</keyword>
<keyword evidence="13" id="KW-0843">Virulence</keyword>
<dbReference type="CDD" id="cd00075">
    <property type="entry name" value="HATPase"/>
    <property type="match status" value="1"/>
</dbReference>
<feature type="transmembrane region" description="Helical" evidence="17">
    <location>
        <begin position="46"/>
        <end position="67"/>
    </location>
</feature>
<comment type="catalytic activity">
    <reaction evidence="1">
        <text>ATP + protein L-histidine = ADP + protein N-phospho-L-histidine.</text>
        <dbReference type="EC" id="2.7.13.3"/>
    </reaction>
</comment>
<evidence type="ECO:0000256" key="9">
    <source>
        <dbReference type="ARBA" id="ARBA00022777"/>
    </source>
</evidence>
<dbReference type="Gene3D" id="1.10.287.130">
    <property type="match status" value="1"/>
</dbReference>
<dbReference type="PRINTS" id="PR00344">
    <property type="entry name" value="BCTRLSENSOR"/>
</dbReference>
<evidence type="ECO:0000256" key="11">
    <source>
        <dbReference type="ARBA" id="ARBA00022989"/>
    </source>
</evidence>
<evidence type="ECO:0000256" key="13">
    <source>
        <dbReference type="ARBA" id="ARBA00023026"/>
    </source>
</evidence>
<proteinExistence type="predicted"/>
<keyword evidence="7 17" id="KW-0812">Transmembrane</keyword>
<dbReference type="SMART" id="SM00387">
    <property type="entry name" value="HATPase_c"/>
    <property type="match status" value="1"/>
</dbReference>
<dbReference type="Pfam" id="PF00512">
    <property type="entry name" value="HisKA"/>
    <property type="match status" value="1"/>
</dbReference>
<dbReference type="Gene3D" id="6.10.340.10">
    <property type="match status" value="1"/>
</dbReference>
<evidence type="ECO:0000256" key="5">
    <source>
        <dbReference type="ARBA" id="ARBA00022553"/>
    </source>
</evidence>
<keyword evidence="11 17" id="KW-1133">Transmembrane helix</keyword>
<dbReference type="FunFam" id="1.10.287.130:FF:000001">
    <property type="entry name" value="Two-component sensor histidine kinase"/>
    <property type="match status" value="1"/>
</dbReference>
<evidence type="ECO:0000256" key="1">
    <source>
        <dbReference type="ARBA" id="ARBA00000085"/>
    </source>
</evidence>
<keyword evidence="12" id="KW-0902">Two-component regulatory system</keyword>
<keyword evidence="4" id="KW-1003">Cell membrane</keyword>
<comment type="subcellular location">
    <subcellularLocation>
        <location evidence="2">Cell membrane</location>
        <topology evidence="2">Multi-pass membrane protein</topology>
    </subcellularLocation>
</comment>
<evidence type="ECO:0000256" key="8">
    <source>
        <dbReference type="ARBA" id="ARBA00022741"/>
    </source>
</evidence>
<evidence type="ECO:0000256" key="7">
    <source>
        <dbReference type="ARBA" id="ARBA00022692"/>
    </source>
</evidence>
<dbReference type="InterPro" id="IPR004358">
    <property type="entry name" value="Sig_transdc_His_kin-like_C"/>
</dbReference>
<evidence type="ECO:0000313" key="21">
    <source>
        <dbReference type="Proteomes" id="UP000215145"/>
    </source>
</evidence>
<keyword evidence="5" id="KW-0597">Phosphoprotein</keyword>
<dbReference type="InterPro" id="IPR036890">
    <property type="entry name" value="HATPase_C_sf"/>
</dbReference>
<feature type="transmembrane region" description="Helical" evidence="17">
    <location>
        <begin position="332"/>
        <end position="352"/>
    </location>
</feature>
<evidence type="ECO:0000256" key="14">
    <source>
        <dbReference type="ARBA" id="ARBA00023136"/>
    </source>
</evidence>
<dbReference type="GO" id="GO:0000155">
    <property type="term" value="F:phosphorelay sensor kinase activity"/>
    <property type="evidence" value="ECO:0007669"/>
    <property type="project" value="InterPro"/>
</dbReference>
<keyword evidence="6" id="KW-0808">Transferase</keyword>
<dbReference type="InterPro" id="IPR036097">
    <property type="entry name" value="HisK_dim/P_sf"/>
</dbReference>
<dbReference type="SUPFAM" id="SSF55874">
    <property type="entry name" value="ATPase domain of HSP90 chaperone/DNA topoisomerase II/histidine kinase"/>
    <property type="match status" value="1"/>
</dbReference>
<dbReference type="InterPro" id="IPR005467">
    <property type="entry name" value="His_kinase_dom"/>
</dbReference>
<organism evidence="20 21">
    <name type="scientific">Paenibacillus herberti</name>
    <dbReference type="NCBI Taxonomy" id="1619309"/>
    <lineage>
        <taxon>Bacteria</taxon>
        <taxon>Bacillati</taxon>
        <taxon>Bacillota</taxon>
        <taxon>Bacilli</taxon>
        <taxon>Bacillales</taxon>
        <taxon>Paenibacillaceae</taxon>
        <taxon>Paenibacillus</taxon>
    </lineage>
</organism>
<feature type="domain" description="Histidine kinase" evidence="18">
    <location>
        <begin position="137"/>
        <end position="352"/>
    </location>
</feature>
<dbReference type="FunFam" id="3.30.565.10:FF:000006">
    <property type="entry name" value="Sensor histidine kinase WalK"/>
    <property type="match status" value="1"/>
</dbReference>
<dbReference type="InterPro" id="IPR050398">
    <property type="entry name" value="HssS/ArlS-like"/>
</dbReference>
<keyword evidence="14 17" id="KW-0472">Membrane</keyword>
<dbReference type="RefSeq" id="WP_089524007.1">
    <property type="nucleotide sequence ID" value="NZ_NMUQ01000001.1"/>
</dbReference>
<evidence type="ECO:0000256" key="10">
    <source>
        <dbReference type="ARBA" id="ARBA00022840"/>
    </source>
</evidence>
<evidence type="ECO:0000256" key="3">
    <source>
        <dbReference type="ARBA" id="ARBA00012438"/>
    </source>
</evidence>
<keyword evidence="10" id="KW-0067">ATP-binding</keyword>
<keyword evidence="21" id="KW-1185">Reference proteome</keyword>
<evidence type="ECO:0000256" key="12">
    <source>
        <dbReference type="ARBA" id="ARBA00023012"/>
    </source>
</evidence>
<name>A0A229P3R5_9BACL</name>
<gene>
    <name evidence="20" type="ORF">CGZ75_09865</name>
</gene>
<evidence type="ECO:0000256" key="17">
    <source>
        <dbReference type="SAM" id="Phobius"/>
    </source>
</evidence>
<comment type="function">
    <text evidence="15">Member of the two-component regulatory system HssS/HssR involved in intracellular heme homeostasis and tempering of staphylococcal virulence. HssS functions as a heme sensor histidine kinase which is autophosphorylated at a histidine residue and transfers its phosphate group to an aspartate residue of HssR. HssR/HssS activates the expression of hrtAB, an efflux pump, in response to extracellular heme, hemin, hemoglobin or blood.</text>
</comment>
<dbReference type="PANTHER" id="PTHR45528">
    <property type="entry name" value="SENSOR HISTIDINE KINASE CPXA"/>
    <property type="match status" value="1"/>
</dbReference>
<dbReference type="Gene3D" id="3.30.565.10">
    <property type="entry name" value="Histidine kinase-like ATPase, C-terminal domain"/>
    <property type="match status" value="1"/>
</dbReference>
<protein>
    <recommendedName>
        <fullName evidence="16">Heme sensor protein HssS</fullName>
        <ecNumber evidence="3">2.7.13.3</ecNumber>
    </recommendedName>
</protein>
<dbReference type="PANTHER" id="PTHR45528:SF11">
    <property type="entry name" value="HISTIDINE KINASE"/>
    <property type="match status" value="1"/>
</dbReference>
<comment type="caution">
    <text evidence="20">The sequence shown here is derived from an EMBL/GenBank/DDBJ whole genome shotgun (WGS) entry which is preliminary data.</text>
</comment>
<dbReference type="Pfam" id="PF02518">
    <property type="entry name" value="HATPase_c"/>
    <property type="match status" value="1"/>
</dbReference>
<evidence type="ECO:0000259" key="18">
    <source>
        <dbReference type="PROSITE" id="PS50109"/>
    </source>
</evidence>
<dbReference type="AlphaFoldDB" id="A0A229P3R5"/>
<accession>A0A229P3R5</accession>
<sequence length="356" mass="40064">MKRPSGKISARIRGLLGRLAFITWITACWTLAFYLVELSGWQPVPLIEHLVTTLLGFFLFWLTFLIVARFVSNRRLEVFQTIHDALRRIANGDFKVEISLPEQWDDSDRFNHLVQGINDMAADLGKMEIMRQEFISNVSHEIQSPLTSISGFASALKDQSLPPAQRKHYLDIIEEESLRLSRLSENMLKLASLDSDQHPFYPESVRLDRQLRHAVLSLEPLWSHKNQEISVILDPLEAEVDDDLLHQVWINLLHNAVKFTPEGGSISVKLHRSGEEAVIAIENSGAGIPEESLPFLFDRFYKVDRARTREGGGSGLGLSISRKIMQIHGGRIEAISIAGVSTVMTVTMPLHLAGGE</sequence>
<evidence type="ECO:0000259" key="19">
    <source>
        <dbReference type="PROSITE" id="PS50885"/>
    </source>
</evidence>
<dbReference type="PROSITE" id="PS50109">
    <property type="entry name" value="HIS_KIN"/>
    <property type="match status" value="1"/>
</dbReference>
<dbReference type="GO" id="GO:0005886">
    <property type="term" value="C:plasma membrane"/>
    <property type="evidence" value="ECO:0007669"/>
    <property type="project" value="UniProtKB-SubCell"/>
</dbReference>
<dbReference type="InterPro" id="IPR003661">
    <property type="entry name" value="HisK_dim/P_dom"/>
</dbReference>
<evidence type="ECO:0000256" key="15">
    <source>
        <dbReference type="ARBA" id="ARBA00037219"/>
    </source>
</evidence>
<dbReference type="EMBL" id="NMUQ01000001">
    <property type="protein sequence ID" value="OXM16926.1"/>
    <property type="molecule type" value="Genomic_DNA"/>
</dbReference>
<keyword evidence="9 20" id="KW-0418">Kinase</keyword>
<evidence type="ECO:0000256" key="6">
    <source>
        <dbReference type="ARBA" id="ARBA00022679"/>
    </source>
</evidence>
<dbReference type="Proteomes" id="UP000215145">
    <property type="component" value="Unassembled WGS sequence"/>
</dbReference>
<evidence type="ECO:0000256" key="4">
    <source>
        <dbReference type="ARBA" id="ARBA00022475"/>
    </source>
</evidence>
<evidence type="ECO:0000313" key="20">
    <source>
        <dbReference type="EMBL" id="OXM16926.1"/>
    </source>
</evidence>
<evidence type="ECO:0000256" key="2">
    <source>
        <dbReference type="ARBA" id="ARBA00004651"/>
    </source>
</evidence>
<dbReference type="OrthoDB" id="9813151at2"/>
<dbReference type="SUPFAM" id="SSF47384">
    <property type="entry name" value="Homodimeric domain of signal transducing histidine kinase"/>
    <property type="match status" value="1"/>
</dbReference>
<dbReference type="SMART" id="SM00388">
    <property type="entry name" value="HisKA"/>
    <property type="match status" value="1"/>
</dbReference>
<feature type="transmembrane region" description="Helical" evidence="17">
    <location>
        <begin position="12"/>
        <end position="34"/>
    </location>
</feature>
<dbReference type="PROSITE" id="PS50885">
    <property type="entry name" value="HAMP"/>
    <property type="match status" value="1"/>
</dbReference>
<dbReference type="CDD" id="cd00082">
    <property type="entry name" value="HisKA"/>
    <property type="match status" value="1"/>
</dbReference>